<reference evidence="2 3" key="1">
    <citation type="submission" date="2021-01" db="EMBL/GenBank/DDBJ databases">
        <title>Whole genome shotgun sequence of Actinoplanes palleronii NBRC 14916.</title>
        <authorList>
            <person name="Komaki H."/>
            <person name="Tamura T."/>
        </authorList>
    </citation>
    <scope>NUCLEOTIDE SEQUENCE [LARGE SCALE GENOMIC DNA]</scope>
    <source>
        <strain evidence="2 3">NBRC 14916</strain>
    </source>
</reference>
<feature type="domain" description="(S)-ureidoglycine aminohydrolase cupin" evidence="1">
    <location>
        <begin position="66"/>
        <end position="131"/>
    </location>
</feature>
<proteinExistence type="predicted"/>
<evidence type="ECO:0000313" key="3">
    <source>
        <dbReference type="Proteomes" id="UP000624709"/>
    </source>
</evidence>
<organism evidence="2 3">
    <name type="scientific">Actinoplanes palleronii</name>
    <dbReference type="NCBI Taxonomy" id="113570"/>
    <lineage>
        <taxon>Bacteria</taxon>
        <taxon>Bacillati</taxon>
        <taxon>Actinomycetota</taxon>
        <taxon>Actinomycetes</taxon>
        <taxon>Micromonosporales</taxon>
        <taxon>Micromonosporaceae</taxon>
        <taxon>Actinoplanes</taxon>
    </lineage>
</organism>
<sequence>MNAEKAFSQAILPGSVRLSCKVMEPVTVYSLADVVVPHEPVHPDEVVAGAPTTGAVTVTTLDGLGVEAGIWEMSAGAVRDVEAEEAFLVLSGRATIATGGETYPVGPGDLVRLAEGTATVWTVTEPLRKLYVTGV</sequence>
<dbReference type="InterPro" id="IPR014710">
    <property type="entry name" value="RmlC-like_jellyroll"/>
</dbReference>
<name>A0ABQ4BR99_9ACTN</name>
<dbReference type="PANTHER" id="PTHR40943">
    <property type="entry name" value="CYTOPLASMIC PROTEIN-RELATED"/>
    <property type="match status" value="1"/>
</dbReference>
<dbReference type="InterPro" id="IPR011051">
    <property type="entry name" value="RmlC_Cupin_sf"/>
</dbReference>
<dbReference type="InterPro" id="IPR008579">
    <property type="entry name" value="UGlyAH_Cupin_dom"/>
</dbReference>
<accession>A0ABQ4BR99</accession>
<dbReference type="Pfam" id="PF05899">
    <property type="entry name" value="Cupin_3"/>
    <property type="match status" value="1"/>
</dbReference>
<comment type="caution">
    <text evidence="2">The sequence shown here is derived from an EMBL/GenBank/DDBJ whole genome shotgun (WGS) entry which is preliminary data.</text>
</comment>
<dbReference type="EMBL" id="BOMS01000166">
    <property type="protein sequence ID" value="GIE73179.1"/>
    <property type="molecule type" value="Genomic_DNA"/>
</dbReference>
<dbReference type="Proteomes" id="UP000624709">
    <property type="component" value="Unassembled WGS sequence"/>
</dbReference>
<keyword evidence="3" id="KW-1185">Reference proteome</keyword>
<gene>
    <name evidence="2" type="ORF">Apa02nite_092870</name>
</gene>
<protein>
    <submittedName>
        <fullName evidence="2">Cupin</fullName>
    </submittedName>
</protein>
<evidence type="ECO:0000313" key="2">
    <source>
        <dbReference type="EMBL" id="GIE73179.1"/>
    </source>
</evidence>
<dbReference type="PANTHER" id="PTHR40943:SF1">
    <property type="entry name" value="CYTOPLASMIC PROTEIN"/>
    <property type="match status" value="1"/>
</dbReference>
<dbReference type="SUPFAM" id="SSF51182">
    <property type="entry name" value="RmlC-like cupins"/>
    <property type="match status" value="1"/>
</dbReference>
<evidence type="ECO:0000259" key="1">
    <source>
        <dbReference type="Pfam" id="PF05899"/>
    </source>
</evidence>
<dbReference type="Gene3D" id="2.60.120.10">
    <property type="entry name" value="Jelly Rolls"/>
    <property type="match status" value="1"/>
</dbReference>